<feature type="non-terminal residue" evidence="1">
    <location>
        <position position="1"/>
    </location>
</feature>
<gene>
    <name evidence="1" type="ORF">CBF70_01785</name>
</gene>
<proteinExistence type="predicted"/>
<accession>A0A256LKE6</accession>
<sequence length="76" mass="9149">SKYGIHRKYTKKNQRKIEDLSKQYSLNSERLTNKFDHSPQKKTCLKQKCIDKPFCRETNKKLLAKKHAIQSRNLER</sequence>
<dbReference type="AlphaFoldDB" id="A0A256LKE6"/>
<protein>
    <submittedName>
        <fullName evidence="1">Uncharacterized protein</fullName>
    </submittedName>
</protein>
<name>A0A256LKE6_9LACO</name>
<evidence type="ECO:0000313" key="2">
    <source>
        <dbReference type="Proteomes" id="UP000215828"/>
    </source>
</evidence>
<reference evidence="1 2" key="2">
    <citation type="submission" date="2017-09" db="EMBL/GenBank/DDBJ databases">
        <title>Tripartite evolution among Lactobacillus johnsonii, Lactobacillus taiwanensis, Lactobacillus reuteri and their rodent host.</title>
        <authorList>
            <person name="Wang T."/>
            <person name="Knowles S."/>
            <person name="Cheng C."/>
        </authorList>
    </citation>
    <scope>NUCLEOTIDE SEQUENCE [LARGE SCALE GENOMIC DNA]</scope>
    <source>
        <strain evidence="1 2">609q</strain>
    </source>
</reference>
<reference evidence="1 2" key="1">
    <citation type="submission" date="2017-04" db="EMBL/GenBank/DDBJ databases">
        <authorList>
            <person name="Afonso C.L."/>
            <person name="Miller P.J."/>
            <person name="Scott M.A."/>
            <person name="Spackman E."/>
            <person name="Goraichik I."/>
            <person name="Dimitrov K.M."/>
            <person name="Suarez D.L."/>
            <person name="Swayne D.E."/>
        </authorList>
    </citation>
    <scope>NUCLEOTIDE SEQUENCE [LARGE SCALE GENOMIC DNA]</scope>
    <source>
        <strain evidence="1 2">609q</strain>
    </source>
</reference>
<evidence type="ECO:0000313" key="1">
    <source>
        <dbReference type="EMBL" id="OYR92962.1"/>
    </source>
</evidence>
<dbReference type="EMBL" id="NGNX01000005">
    <property type="protein sequence ID" value="OYR92962.1"/>
    <property type="molecule type" value="Genomic_DNA"/>
</dbReference>
<dbReference type="Proteomes" id="UP000215828">
    <property type="component" value="Unassembled WGS sequence"/>
</dbReference>
<comment type="caution">
    <text evidence="1">The sequence shown here is derived from an EMBL/GenBank/DDBJ whole genome shotgun (WGS) entry which is preliminary data.</text>
</comment>
<organism evidence="1 2">
    <name type="scientific">Lactobacillus taiwanensis</name>
    <dbReference type="NCBI Taxonomy" id="508451"/>
    <lineage>
        <taxon>Bacteria</taxon>
        <taxon>Bacillati</taxon>
        <taxon>Bacillota</taxon>
        <taxon>Bacilli</taxon>
        <taxon>Lactobacillales</taxon>
        <taxon>Lactobacillaceae</taxon>
        <taxon>Lactobacillus</taxon>
    </lineage>
</organism>